<dbReference type="InterPro" id="IPR029058">
    <property type="entry name" value="AB_hydrolase_fold"/>
</dbReference>
<dbReference type="EMBL" id="BOOK01000026">
    <property type="protein sequence ID" value="GII01597.1"/>
    <property type="molecule type" value="Genomic_DNA"/>
</dbReference>
<dbReference type="AlphaFoldDB" id="A0A8J3WW69"/>
<evidence type="ECO:0000313" key="5">
    <source>
        <dbReference type="Proteomes" id="UP000634476"/>
    </source>
</evidence>
<name>A0A8J3WW69_9ACTN</name>
<keyword evidence="5" id="KW-1185">Reference proteome</keyword>
<dbReference type="Gene3D" id="3.40.50.1820">
    <property type="entry name" value="alpha/beta hydrolase"/>
    <property type="match status" value="1"/>
</dbReference>
<sequence length="280" mass="29428">MAAATCVVLSAAPPAPGGPVPPEPAPGRPGDVRAAACTLTPTGGTVVRNVGGTGRPYRVHVPAGLTGRAPLLLSLHGGGQEPVAHENASGWNGFAAERKFIVAYPRGGSPLNAPSWLLSPASGDVAYLRDVVGDIARQWCVDPRRVHAAGFSNGGQMAGRLACDESDLIASAATHAGPLLTLRCAMRRPIGFGISVYQGDILWQLMQGHRDAWIADDRCARPPHQESGAGVLVGERYDCAGGTGIYWRVYGDGAHRWPTGEQGADLRERMWALFQAHPLP</sequence>
<reference evidence="4" key="1">
    <citation type="submission" date="2021-01" db="EMBL/GenBank/DDBJ databases">
        <title>Whole genome shotgun sequence of Planobispora takensis NBRC 109077.</title>
        <authorList>
            <person name="Komaki H."/>
            <person name="Tamura T."/>
        </authorList>
    </citation>
    <scope>NUCLEOTIDE SEQUENCE</scope>
    <source>
        <strain evidence="4">NBRC 109077</strain>
    </source>
</reference>
<evidence type="ECO:0008006" key="6">
    <source>
        <dbReference type="Google" id="ProtNLM"/>
    </source>
</evidence>
<proteinExistence type="predicted"/>
<feature type="region of interest" description="Disordered" evidence="3">
    <location>
        <begin position="11"/>
        <end position="30"/>
    </location>
</feature>
<organism evidence="4 5">
    <name type="scientific">Planobispora takensis</name>
    <dbReference type="NCBI Taxonomy" id="1367882"/>
    <lineage>
        <taxon>Bacteria</taxon>
        <taxon>Bacillati</taxon>
        <taxon>Actinomycetota</taxon>
        <taxon>Actinomycetes</taxon>
        <taxon>Streptosporangiales</taxon>
        <taxon>Streptosporangiaceae</taxon>
        <taxon>Planobispora</taxon>
    </lineage>
</organism>
<evidence type="ECO:0000313" key="4">
    <source>
        <dbReference type="EMBL" id="GII01597.1"/>
    </source>
</evidence>
<dbReference type="PANTHER" id="PTHR43037:SF5">
    <property type="entry name" value="FERULOYL ESTERASE"/>
    <property type="match status" value="1"/>
</dbReference>
<feature type="compositionally biased region" description="Pro residues" evidence="3">
    <location>
        <begin position="13"/>
        <end position="27"/>
    </location>
</feature>
<dbReference type="SUPFAM" id="SSF53474">
    <property type="entry name" value="alpha/beta-Hydrolases"/>
    <property type="match status" value="1"/>
</dbReference>
<accession>A0A8J3WW69</accession>
<dbReference type="RefSeq" id="WP_203875973.1">
    <property type="nucleotide sequence ID" value="NZ_BOOK01000026.1"/>
</dbReference>
<protein>
    <recommendedName>
        <fullName evidence="6">Polyhydroxybutyrate depolymerase</fullName>
    </recommendedName>
</protein>
<dbReference type="InterPro" id="IPR050955">
    <property type="entry name" value="Plant_Biomass_Hydrol_Est"/>
</dbReference>
<evidence type="ECO:0000256" key="3">
    <source>
        <dbReference type="SAM" id="MobiDB-lite"/>
    </source>
</evidence>
<keyword evidence="2" id="KW-0378">Hydrolase</keyword>
<comment type="caution">
    <text evidence="4">The sequence shown here is derived from an EMBL/GenBank/DDBJ whole genome shotgun (WGS) entry which is preliminary data.</text>
</comment>
<dbReference type="GO" id="GO:0016787">
    <property type="term" value="F:hydrolase activity"/>
    <property type="evidence" value="ECO:0007669"/>
    <property type="project" value="UniProtKB-KW"/>
</dbReference>
<gene>
    <name evidence="4" type="primary">lpqP_1</name>
    <name evidence="4" type="ORF">Pta02_36050</name>
</gene>
<evidence type="ECO:0000256" key="2">
    <source>
        <dbReference type="ARBA" id="ARBA00022801"/>
    </source>
</evidence>
<evidence type="ECO:0000256" key="1">
    <source>
        <dbReference type="ARBA" id="ARBA00022729"/>
    </source>
</evidence>
<keyword evidence="1" id="KW-0732">Signal</keyword>
<dbReference type="Proteomes" id="UP000634476">
    <property type="component" value="Unassembled WGS sequence"/>
</dbReference>
<dbReference type="PANTHER" id="PTHR43037">
    <property type="entry name" value="UNNAMED PRODUCT-RELATED"/>
    <property type="match status" value="1"/>
</dbReference>